<organism evidence="1 2">
    <name type="scientific">Rhizopus oryzae</name>
    <name type="common">Mucormycosis agent</name>
    <name type="synonym">Rhizopus arrhizus var. delemar</name>
    <dbReference type="NCBI Taxonomy" id="64495"/>
    <lineage>
        <taxon>Eukaryota</taxon>
        <taxon>Fungi</taxon>
        <taxon>Fungi incertae sedis</taxon>
        <taxon>Mucoromycota</taxon>
        <taxon>Mucoromycotina</taxon>
        <taxon>Mucoromycetes</taxon>
        <taxon>Mucorales</taxon>
        <taxon>Mucorineae</taxon>
        <taxon>Rhizopodaceae</taxon>
        <taxon>Rhizopus</taxon>
    </lineage>
</organism>
<reference evidence="1" key="1">
    <citation type="journal article" date="2020" name="Microb. Genom.">
        <title>Genetic diversity of clinical and environmental Mucorales isolates obtained from an investigation of mucormycosis cases among solid organ transplant recipients.</title>
        <authorList>
            <person name="Nguyen M.H."/>
            <person name="Kaul D."/>
            <person name="Muto C."/>
            <person name="Cheng S.J."/>
            <person name="Richter R.A."/>
            <person name="Bruno V.M."/>
            <person name="Liu G."/>
            <person name="Beyhan S."/>
            <person name="Sundermann A.J."/>
            <person name="Mounaud S."/>
            <person name="Pasculle A.W."/>
            <person name="Nierman W.C."/>
            <person name="Driscoll E."/>
            <person name="Cumbie R."/>
            <person name="Clancy C.J."/>
            <person name="Dupont C.L."/>
        </authorList>
    </citation>
    <scope>NUCLEOTIDE SEQUENCE</scope>
    <source>
        <strain evidence="1">GL11</strain>
    </source>
</reference>
<keyword evidence="2" id="KW-1185">Reference proteome</keyword>
<dbReference type="EMBL" id="JAANQT010002039">
    <property type="protein sequence ID" value="KAG1303294.1"/>
    <property type="molecule type" value="Genomic_DNA"/>
</dbReference>
<dbReference type="Proteomes" id="UP000716291">
    <property type="component" value="Unassembled WGS sequence"/>
</dbReference>
<accession>A0A9P6X1P7</accession>
<proteinExistence type="predicted"/>
<comment type="caution">
    <text evidence="1">The sequence shown here is derived from an EMBL/GenBank/DDBJ whole genome shotgun (WGS) entry which is preliminary data.</text>
</comment>
<dbReference type="InterPro" id="IPR036397">
    <property type="entry name" value="RNaseH_sf"/>
</dbReference>
<dbReference type="Gene3D" id="3.30.420.10">
    <property type="entry name" value="Ribonuclease H-like superfamily/Ribonuclease H"/>
    <property type="match status" value="1"/>
</dbReference>
<dbReference type="GO" id="GO:0003676">
    <property type="term" value="F:nucleic acid binding"/>
    <property type="evidence" value="ECO:0007669"/>
    <property type="project" value="InterPro"/>
</dbReference>
<dbReference type="AlphaFoldDB" id="A0A9P6X1P7"/>
<gene>
    <name evidence="1" type="ORF">G6F64_010198</name>
</gene>
<name>A0A9P6X1P7_RHIOR</name>
<evidence type="ECO:0000313" key="1">
    <source>
        <dbReference type="EMBL" id="KAG1303294.1"/>
    </source>
</evidence>
<sequence length="155" mass="17748">MKQVSQDTLIQSIALLKQEKCILEVEDFTGLSKSTLGKLQKIHCYGFEKPKGNCPKALSSADERYCVYKMIKSRVPSACIAYQDWMIDGWKYETKINRFNSDGRIWAWARLRKSVKFHHVMITVKHGGDNIMLWSAITYAEAGCMYKINGTEGLN</sequence>
<protein>
    <submittedName>
        <fullName evidence="1">Uncharacterized protein</fullName>
    </submittedName>
</protein>
<evidence type="ECO:0000313" key="2">
    <source>
        <dbReference type="Proteomes" id="UP000716291"/>
    </source>
</evidence>